<dbReference type="InterPro" id="IPR050951">
    <property type="entry name" value="Retrovirus_Pol_polyprotein"/>
</dbReference>
<dbReference type="EMBL" id="SKCS01000386">
    <property type="protein sequence ID" value="TNN09863.1"/>
    <property type="molecule type" value="Genomic_DNA"/>
</dbReference>
<feature type="region of interest" description="Disordered" evidence="1">
    <location>
        <begin position="189"/>
        <end position="216"/>
    </location>
</feature>
<dbReference type="GO" id="GO:0003676">
    <property type="term" value="F:nucleic acid binding"/>
    <property type="evidence" value="ECO:0007669"/>
    <property type="project" value="InterPro"/>
</dbReference>
<name>A0A4Z2D048_SCHJA</name>
<dbReference type="STRING" id="6182.A0A4Z2D048"/>
<evidence type="ECO:0000313" key="3">
    <source>
        <dbReference type="Proteomes" id="UP000311919"/>
    </source>
</evidence>
<protein>
    <submittedName>
        <fullName evidence="2">Gap-Pol polyprotein</fullName>
    </submittedName>
</protein>
<sequence length="216" mass="24306">MLLRSFVHQAPAANWDDLLPQCLLAYRSSVHSSTGFSPAQLLFGHKLKLPIEIQLPPHEADEREYVPYVRSLHKRLVTAYRLAHKNHLNASNHQRECYDRGSHGPEYRVGDRVWLYRPTCPPGQSTKLYAPWQGPFTIVARRSPVTFMLRHLNRPNDNVVVAHYNHLKPANTTSSSSLETPPVVAEYEVPPEGGDAYQIPRSGTKDSASLPRGGVV</sequence>
<accession>A0A4Z2D048</accession>
<keyword evidence="3" id="KW-1185">Reference proteome</keyword>
<dbReference type="PANTHER" id="PTHR37984:SF5">
    <property type="entry name" value="PROTEIN NYNRIN-LIKE"/>
    <property type="match status" value="1"/>
</dbReference>
<evidence type="ECO:0000256" key="1">
    <source>
        <dbReference type="SAM" id="MobiDB-lite"/>
    </source>
</evidence>
<dbReference type="OrthoDB" id="6287653at2759"/>
<evidence type="ECO:0000313" key="2">
    <source>
        <dbReference type="EMBL" id="TNN09863.1"/>
    </source>
</evidence>
<comment type="caution">
    <text evidence="2">The sequence shown here is derived from an EMBL/GenBank/DDBJ whole genome shotgun (WGS) entry which is preliminary data.</text>
</comment>
<dbReference type="InterPro" id="IPR036397">
    <property type="entry name" value="RNaseH_sf"/>
</dbReference>
<dbReference type="Proteomes" id="UP000311919">
    <property type="component" value="Unassembled WGS sequence"/>
</dbReference>
<dbReference type="AlphaFoldDB" id="A0A4Z2D048"/>
<proteinExistence type="predicted"/>
<reference evidence="2 3" key="1">
    <citation type="submission" date="2019-03" db="EMBL/GenBank/DDBJ databases">
        <title>An improved genome assembly of the fluke Schistosoma japonicum.</title>
        <authorList>
            <person name="Hu W."/>
            <person name="Luo F."/>
            <person name="Yin M."/>
            <person name="Mo X."/>
            <person name="Sun C."/>
            <person name="Wu Q."/>
            <person name="Zhu B."/>
            <person name="Xiang M."/>
            <person name="Wang J."/>
            <person name="Wang Y."/>
            <person name="Zhang T."/>
            <person name="Xu B."/>
            <person name="Zheng H."/>
            <person name="Feng Z."/>
        </authorList>
    </citation>
    <scope>NUCLEOTIDE SEQUENCE [LARGE SCALE GENOMIC DNA]</scope>
    <source>
        <strain evidence="2">HuSjv2</strain>
        <tissue evidence="2">Worms</tissue>
    </source>
</reference>
<dbReference type="PANTHER" id="PTHR37984">
    <property type="entry name" value="PROTEIN CBG26694"/>
    <property type="match status" value="1"/>
</dbReference>
<organism evidence="2 3">
    <name type="scientific">Schistosoma japonicum</name>
    <name type="common">Blood fluke</name>
    <dbReference type="NCBI Taxonomy" id="6182"/>
    <lineage>
        <taxon>Eukaryota</taxon>
        <taxon>Metazoa</taxon>
        <taxon>Spiralia</taxon>
        <taxon>Lophotrochozoa</taxon>
        <taxon>Platyhelminthes</taxon>
        <taxon>Trematoda</taxon>
        <taxon>Digenea</taxon>
        <taxon>Strigeidida</taxon>
        <taxon>Schistosomatoidea</taxon>
        <taxon>Schistosomatidae</taxon>
        <taxon>Schistosoma</taxon>
    </lineage>
</organism>
<dbReference type="EMBL" id="SKCS01000386">
    <property type="protein sequence ID" value="TNN09864.1"/>
    <property type="molecule type" value="Genomic_DNA"/>
</dbReference>
<gene>
    <name evidence="2" type="ORF">EWB00_005913</name>
</gene>
<dbReference type="Gene3D" id="3.30.420.10">
    <property type="entry name" value="Ribonuclease H-like superfamily/Ribonuclease H"/>
    <property type="match status" value="1"/>
</dbReference>